<dbReference type="EC" id="1.14.11.39" evidence="5"/>
<dbReference type="PANTHER" id="PTHR10696">
    <property type="entry name" value="GAMMA-BUTYROBETAINE HYDROXYLASE-RELATED"/>
    <property type="match status" value="1"/>
</dbReference>
<evidence type="ECO:0000259" key="4">
    <source>
        <dbReference type="Pfam" id="PF02668"/>
    </source>
</evidence>
<reference evidence="5 6" key="1">
    <citation type="submission" date="2015-12" db="EMBL/GenBank/DDBJ databases">
        <title>Genome comparisons provide insights into the role of secondary metabolites in the pathogenic phase of the Photorhabdus life cycle.</title>
        <authorList>
            <person name="Tobias N.J."/>
            <person name="Mishra B."/>
            <person name="Gupta D.K."/>
            <person name="Thines M."/>
            <person name="Stinear T.P."/>
            <person name="Bode H.B."/>
        </authorList>
    </citation>
    <scope>NUCLEOTIDE SEQUENCE [LARGE SCALE GENOMIC DNA]</scope>
    <source>
        <strain evidence="5 6">PB68.1</strain>
    </source>
</reference>
<protein>
    <submittedName>
        <fullName evidence="5">L-asparagine oxygenase</fullName>
        <ecNumber evidence="5">1.14.11.39</ecNumber>
    </submittedName>
</protein>
<organism evidence="5 6">
    <name type="scientific">Photorhabdus australis subsp. thailandensis</name>
    <dbReference type="NCBI Taxonomy" id="2805096"/>
    <lineage>
        <taxon>Bacteria</taxon>
        <taxon>Pseudomonadati</taxon>
        <taxon>Pseudomonadota</taxon>
        <taxon>Gammaproteobacteria</taxon>
        <taxon>Enterobacterales</taxon>
        <taxon>Morganellaceae</taxon>
        <taxon>Photorhabdus</taxon>
    </lineage>
</organism>
<dbReference type="Gene3D" id="3.60.130.10">
    <property type="entry name" value="Clavaminate synthase-like"/>
    <property type="match status" value="1"/>
</dbReference>
<dbReference type="RefSeq" id="WP_083195626.1">
    <property type="nucleotide sequence ID" value="NZ_CAWMQZ010000087.1"/>
</dbReference>
<dbReference type="Pfam" id="PF02668">
    <property type="entry name" value="TauD"/>
    <property type="match status" value="1"/>
</dbReference>
<dbReference type="GO" id="GO:0017000">
    <property type="term" value="P:antibiotic biosynthetic process"/>
    <property type="evidence" value="ECO:0007669"/>
    <property type="project" value="UniProtKB-KW"/>
</dbReference>
<evidence type="ECO:0000256" key="2">
    <source>
        <dbReference type="ARBA" id="ARBA00023002"/>
    </source>
</evidence>
<proteinExistence type="predicted"/>
<dbReference type="GO" id="GO:0016706">
    <property type="term" value="F:2-oxoglutarate-dependent dioxygenase activity"/>
    <property type="evidence" value="ECO:0007669"/>
    <property type="project" value="UniProtKB-ARBA"/>
</dbReference>
<accession>A0A1C0U3H3</accession>
<evidence type="ECO:0000256" key="3">
    <source>
        <dbReference type="ARBA" id="ARBA00023194"/>
    </source>
</evidence>
<evidence type="ECO:0000313" key="6">
    <source>
        <dbReference type="Proteomes" id="UP000093476"/>
    </source>
</evidence>
<dbReference type="InterPro" id="IPR003819">
    <property type="entry name" value="TauD/TfdA-like"/>
</dbReference>
<dbReference type="PANTHER" id="PTHR10696:SF56">
    <property type="entry name" value="TAUD_TFDA-LIKE DOMAIN-CONTAINING PROTEIN"/>
    <property type="match status" value="1"/>
</dbReference>
<dbReference type="EMBL" id="LOMY01000087">
    <property type="protein sequence ID" value="OCQ52472.1"/>
    <property type="molecule type" value="Genomic_DNA"/>
</dbReference>
<keyword evidence="3" id="KW-0045">Antibiotic biosynthesis</keyword>
<comment type="caution">
    <text evidence="5">The sequence shown here is derived from an EMBL/GenBank/DDBJ whole genome shotgun (WGS) entry which is preliminary data.</text>
</comment>
<sequence length="300" mass="33899">MKISITQKVSNLWKNELCKITTNSPTIDDKLIFESKKIAEKFLPNIQELQYEINYGKGYIQFSNIPIDKNIPSYPTDGKRSKEKELISELSILGISSALGFHPFSYKQEKDGALVHEIVPIKSKENTASSNGSIEFDYHTDAAYLNREIRPQTLTLICLVDKYKTGTKLASLREALKKISKDEIETLMSDLFIHFAPATFNIENKKVKTSVLDRINGSYEIKVAFHNTIATNEKAQKALSNLRNAIDNIAIIQEWVPGDLVIFNNLRCVHGRGEVKGERWLQRCYGSSIVPTASVLELIC</sequence>
<name>A0A1C0U3H3_9GAMM</name>
<gene>
    <name evidence="5" type="primary">asnO</name>
    <name evidence="5" type="ORF">Ppb6_02546</name>
</gene>
<keyword evidence="6" id="KW-1185">Reference proteome</keyword>
<keyword evidence="2 5" id="KW-0560">Oxidoreductase</keyword>
<evidence type="ECO:0000256" key="1">
    <source>
        <dbReference type="ARBA" id="ARBA00001954"/>
    </source>
</evidence>
<comment type="cofactor">
    <cofactor evidence="1">
        <name>Fe(2+)</name>
        <dbReference type="ChEBI" id="CHEBI:29033"/>
    </cofactor>
</comment>
<dbReference type="STRING" id="286156.Ppb6_02546"/>
<dbReference type="InterPro" id="IPR042098">
    <property type="entry name" value="TauD-like_sf"/>
</dbReference>
<dbReference type="PATRIC" id="fig|286156.4.peg.2878"/>
<dbReference type="AlphaFoldDB" id="A0A1C0U3H3"/>
<dbReference type="InterPro" id="IPR050411">
    <property type="entry name" value="AlphaKG_dependent_hydroxylases"/>
</dbReference>
<evidence type="ECO:0000313" key="5">
    <source>
        <dbReference type="EMBL" id="OCQ52472.1"/>
    </source>
</evidence>
<feature type="domain" description="TauD/TfdA-like" evidence="4">
    <location>
        <begin position="98"/>
        <end position="285"/>
    </location>
</feature>
<dbReference type="SUPFAM" id="SSF51197">
    <property type="entry name" value="Clavaminate synthase-like"/>
    <property type="match status" value="1"/>
</dbReference>
<dbReference type="Proteomes" id="UP000093476">
    <property type="component" value="Unassembled WGS sequence"/>
</dbReference>